<dbReference type="SUPFAM" id="SSF53335">
    <property type="entry name" value="S-adenosyl-L-methionine-dependent methyltransferases"/>
    <property type="match status" value="1"/>
</dbReference>
<keyword evidence="2" id="KW-1185">Reference proteome</keyword>
<dbReference type="InterPro" id="IPR029063">
    <property type="entry name" value="SAM-dependent_MTases_sf"/>
</dbReference>
<dbReference type="Proteomes" id="UP000294835">
    <property type="component" value="Unassembled WGS sequence"/>
</dbReference>
<comment type="caution">
    <text evidence="1">The sequence shown here is derived from an EMBL/GenBank/DDBJ whole genome shotgun (WGS) entry which is preliminary data.</text>
</comment>
<dbReference type="EMBL" id="SLXP01000011">
    <property type="protein sequence ID" value="TCP39571.1"/>
    <property type="molecule type" value="Genomic_DNA"/>
</dbReference>
<name>A0A4R2PZB5_9RHOB</name>
<evidence type="ECO:0000313" key="1">
    <source>
        <dbReference type="EMBL" id="TCP39571.1"/>
    </source>
</evidence>
<dbReference type="RefSeq" id="WP_132464429.1">
    <property type="nucleotide sequence ID" value="NZ_SLXP01000011.1"/>
</dbReference>
<dbReference type="AlphaFoldDB" id="A0A4R2PZB5"/>
<dbReference type="Gene3D" id="3.40.50.150">
    <property type="entry name" value="Vaccinia Virus protein VP39"/>
    <property type="match status" value="1"/>
</dbReference>
<proteinExistence type="predicted"/>
<evidence type="ECO:0008006" key="3">
    <source>
        <dbReference type="Google" id="ProtNLM"/>
    </source>
</evidence>
<accession>A0A4R2PZB5</accession>
<sequence length="295" mass="32562">MTFSPRDFLLFTKKNRILAPYYERAKNGYIAFRNRGQTRLDVLKAFPLYCAYSGGGYSQRAPLALQAVNDMVPALKALGDGIGLAAPPVMTDHVYAERNGAGRVDELAALFRRYGSDKSSAHEYHRVYASILHQIGEDGTVNLLEIGLGTNNPDVVSNMGIAGRPGASLRAFRDFLPRGRVFGADIDRRVLFEEERIRTFPVDQTDRATFAALGAALPDEFHLMIDDGLHLPTANLNSLSFFLSRLSVGGFAVVEDIPKIARELWQFVGGLLGECYEACIVESGPSLMFVVKRLR</sequence>
<gene>
    <name evidence="1" type="ORF">EV662_11151</name>
</gene>
<reference evidence="1 2" key="1">
    <citation type="submission" date="2019-03" db="EMBL/GenBank/DDBJ databases">
        <title>Genomic Encyclopedia of Type Strains, Phase IV (KMG-IV): sequencing the most valuable type-strain genomes for metagenomic binning, comparative biology and taxonomic classification.</title>
        <authorList>
            <person name="Goeker M."/>
        </authorList>
    </citation>
    <scope>NUCLEOTIDE SEQUENCE [LARGE SCALE GENOMIC DNA]</scope>
    <source>
        <strain evidence="1 2">DSM 18063</strain>
    </source>
</reference>
<dbReference type="OrthoDB" id="9816424at2"/>
<evidence type="ECO:0000313" key="2">
    <source>
        <dbReference type="Proteomes" id="UP000294835"/>
    </source>
</evidence>
<organism evidence="1 2">
    <name type="scientific">Rhodovulum marinum</name>
    <dbReference type="NCBI Taxonomy" id="320662"/>
    <lineage>
        <taxon>Bacteria</taxon>
        <taxon>Pseudomonadati</taxon>
        <taxon>Pseudomonadota</taxon>
        <taxon>Alphaproteobacteria</taxon>
        <taxon>Rhodobacterales</taxon>
        <taxon>Paracoccaceae</taxon>
        <taxon>Rhodovulum</taxon>
    </lineage>
</organism>
<protein>
    <recommendedName>
        <fullName evidence="3">Methyltransferase family protein</fullName>
    </recommendedName>
</protein>